<dbReference type="AlphaFoldDB" id="A0A4P6F3H7"/>
<dbReference type="InterPro" id="IPR039424">
    <property type="entry name" value="SBP_5"/>
</dbReference>
<dbReference type="PIRSF" id="PIRSF002741">
    <property type="entry name" value="MppA"/>
    <property type="match status" value="1"/>
</dbReference>
<evidence type="ECO:0000259" key="1">
    <source>
        <dbReference type="Pfam" id="PF00496"/>
    </source>
</evidence>
<reference evidence="2 3" key="1">
    <citation type="submission" date="2019-01" db="EMBL/GenBank/DDBJ databases">
        <title>Genome sequencing of strain FW10M-9.</title>
        <authorList>
            <person name="Heo J."/>
            <person name="Kim S.-J."/>
            <person name="Kim J.-S."/>
            <person name="Hong S.-B."/>
            <person name="Kwon S.-W."/>
        </authorList>
    </citation>
    <scope>NUCLEOTIDE SEQUENCE [LARGE SCALE GENOMIC DNA]</scope>
    <source>
        <strain evidence="2 3">FW10M-9</strain>
    </source>
</reference>
<sequence length="609" mass="63885">MASSRGKTTKERRGVHAMNKKLLVGVAAGVSVAALTLTGCSSTASSTGAPSGSPAAEPVKGGNLTWIDVTGQFEATDPAAIYLGEELAGLRRTVYRGLTALTVADDANTKVVGDLATDTGTTPDEGKTWSFTLKDGLKWQDGAEITCADLQYGLSRSYDASLVAGTGVGTTYLAQYDLYDPAAPDYDLSSEYTGPLSGSAEAQAHFEAAASCEGSTITYHFKNAWPDFPYAAASLFTTDPYQESAEKGTAGLWTVNANGPYKLQGDTFDPSATDVLVRNDQYDPATDSTDVRGAYPDTITFDWVADPETITARLIADSGDDAAAFSPISIPSSKYSEISSDLSGRVEKTTSPYTRFLGINSLTLTDPKVRRALVLATDKTGFVQAAGGDNWGTPTSTIVSQSIAGFVENPSTKDDDPAGDPEAAKKLLAEAGQPNPEISYAFSDTPTNEKTAAVLQAGWQKAGFKVTLAPIPTDAKPSYYGQISAKDKNGQKIDVYYSGWASDWPTLFGVVPPILQSNPADATAGVGFNYGFYSNPDVDAAIADATAATDPAKQVAALQKADELAGADGAYVPLANQNNYYIHGSKIGGFLPDIASSYYPDLGGLYVAQ</sequence>
<dbReference type="InterPro" id="IPR000914">
    <property type="entry name" value="SBP_5_dom"/>
</dbReference>
<dbReference type="GO" id="GO:0043190">
    <property type="term" value="C:ATP-binding cassette (ABC) transporter complex"/>
    <property type="evidence" value="ECO:0007669"/>
    <property type="project" value="InterPro"/>
</dbReference>
<gene>
    <name evidence="2" type="ORF">ET471_10625</name>
</gene>
<proteinExistence type="predicted"/>
<protein>
    <submittedName>
        <fullName evidence="2">ABC transporter substrate-binding protein</fullName>
    </submittedName>
</protein>
<organism evidence="2 3">
    <name type="scientific">Xylanimonas protaetiae</name>
    <dbReference type="NCBI Taxonomy" id="2509457"/>
    <lineage>
        <taxon>Bacteria</taxon>
        <taxon>Bacillati</taxon>
        <taxon>Actinomycetota</taxon>
        <taxon>Actinomycetes</taxon>
        <taxon>Micrococcales</taxon>
        <taxon>Promicromonosporaceae</taxon>
        <taxon>Xylanimonas</taxon>
    </lineage>
</organism>
<evidence type="ECO:0000313" key="3">
    <source>
        <dbReference type="Proteomes" id="UP000292118"/>
    </source>
</evidence>
<dbReference type="Gene3D" id="3.40.190.10">
    <property type="entry name" value="Periplasmic binding protein-like II"/>
    <property type="match status" value="1"/>
</dbReference>
<dbReference type="SUPFAM" id="SSF53850">
    <property type="entry name" value="Periplasmic binding protein-like II"/>
    <property type="match status" value="1"/>
</dbReference>
<dbReference type="Gene3D" id="3.10.105.10">
    <property type="entry name" value="Dipeptide-binding Protein, Domain 3"/>
    <property type="match status" value="1"/>
</dbReference>
<accession>A0A4P6F3H7</accession>
<dbReference type="Pfam" id="PF00496">
    <property type="entry name" value="SBP_bac_5"/>
    <property type="match status" value="1"/>
</dbReference>
<dbReference type="PANTHER" id="PTHR30290:SF83">
    <property type="entry name" value="ABC TRANSPORTER SUBSTRATE-BINDING PROTEIN"/>
    <property type="match status" value="1"/>
</dbReference>
<dbReference type="EMBL" id="CP035493">
    <property type="protein sequence ID" value="QAY70430.1"/>
    <property type="molecule type" value="Genomic_DNA"/>
</dbReference>
<dbReference type="PANTHER" id="PTHR30290">
    <property type="entry name" value="PERIPLASMIC BINDING COMPONENT OF ABC TRANSPORTER"/>
    <property type="match status" value="1"/>
</dbReference>
<dbReference type="OrthoDB" id="5240629at2"/>
<feature type="domain" description="Solute-binding protein family 5" evidence="1">
    <location>
        <begin position="110"/>
        <end position="518"/>
    </location>
</feature>
<dbReference type="GO" id="GO:1904680">
    <property type="term" value="F:peptide transmembrane transporter activity"/>
    <property type="evidence" value="ECO:0007669"/>
    <property type="project" value="TreeGrafter"/>
</dbReference>
<evidence type="ECO:0000313" key="2">
    <source>
        <dbReference type="EMBL" id="QAY70430.1"/>
    </source>
</evidence>
<dbReference type="GO" id="GO:0015833">
    <property type="term" value="P:peptide transport"/>
    <property type="evidence" value="ECO:0007669"/>
    <property type="project" value="TreeGrafter"/>
</dbReference>
<dbReference type="KEGG" id="xya:ET471_10625"/>
<name>A0A4P6F3H7_9MICO</name>
<dbReference type="Proteomes" id="UP000292118">
    <property type="component" value="Chromosome"/>
</dbReference>
<dbReference type="GO" id="GO:0042597">
    <property type="term" value="C:periplasmic space"/>
    <property type="evidence" value="ECO:0007669"/>
    <property type="project" value="UniProtKB-ARBA"/>
</dbReference>
<keyword evidence="3" id="KW-1185">Reference proteome</keyword>
<dbReference type="InterPro" id="IPR030678">
    <property type="entry name" value="Peptide/Ni-bd"/>
</dbReference>